<evidence type="ECO:0000313" key="9">
    <source>
        <dbReference type="Proteomes" id="UP000531151"/>
    </source>
</evidence>
<dbReference type="GO" id="GO:0005886">
    <property type="term" value="C:plasma membrane"/>
    <property type="evidence" value="ECO:0007669"/>
    <property type="project" value="InterPro"/>
</dbReference>
<feature type="transmembrane region" description="Helical" evidence="6">
    <location>
        <begin position="194"/>
        <end position="219"/>
    </location>
</feature>
<accession>A0A7K4JRG5</accession>
<dbReference type="PANTHER" id="PTHR23302">
    <property type="entry name" value="TRANSMEMBRANE CHANNEL-RELATED"/>
    <property type="match status" value="1"/>
</dbReference>
<gene>
    <name evidence="8" type="primary">Tmc6</name>
    <name evidence="8" type="ORF">GEOCAL_R08906</name>
</gene>
<feature type="transmembrane region" description="Helical" evidence="6">
    <location>
        <begin position="240"/>
        <end position="265"/>
    </location>
</feature>
<organism evidence="8 9">
    <name type="scientific">Geococcyx californianus</name>
    <name type="common">Greater roadrunner</name>
    <name type="synonym">Saurothera californiana</name>
    <dbReference type="NCBI Taxonomy" id="8947"/>
    <lineage>
        <taxon>Eukaryota</taxon>
        <taxon>Metazoa</taxon>
        <taxon>Chordata</taxon>
        <taxon>Craniata</taxon>
        <taxon>Vertebrata</taxon>
        <taxon>Euteleostomi</taxon>
        <taxon>Archelosauria</taxon>
        <taxon>Archosauria</taxon>
        <taxon>Dinosauria</taxon>
        <taxon>Saurischia</taxon>
        <taxon>Theropoda</taxon>
        <taxon>Coelurosauria</taxon>
        <taxon>Aves</taxon>
        <taxon>Neognathae</taxon>
        <taxon>Neoaves</taxon>
        <taxon>Otidimorphae</taxon>
        <taxon>Cuculiformes</taxon>
        <taxon>Neomorphidae</taxon>
        <taxon>Geococcyx</taxon>
    </lineage>
</organism>
<keyword evidence="3 6" id="KW-0812">Transmembrane</keyword>
<keyword evidence="5 6" id="KW-0472">Membrane</keyword>
<feature type="domain" description="TMC" evidence="7">
    <location>
        <begin position="132"/>
        <end position="238"/>
    </location>
</feature>
<feature type="transmembrane region" description="Helical" evidence="6">
    <location>
        <begin position="315"/>
        <end position="332"/>
    </location>
</feature>
<comment type="similarity">
    <text evidence="2 6">Belongs to the TMC family.</text>
</comment>
<protein>
    <recommendedName>
        <fullName evidence="6">Transmembrane channel-like protein</fullName>
    </recommendedName>
</protein>
<sequence>QELLTEQQSRSHSLSLCQRLGRSAVILLAWVLSLSTVLGCVLAVHYFSEHMHTGSSKWQQEAILLVLPLMVSLLNTLVPHLYNVLAMWEKLDSPVAQVYVAICRNLFLKMVVLGLLCYQWLSRRVVCSTEKCWETCVGQELYRFMVMDFIFTLLDTLFGELVWRLILEKRLKRKQRPEFDIARNVLELIYGQTLTWLGVLFAPLLPAVQMLKLLLLFYIKKTSLMRNCQCPSKPWQASRMSTVFITLLCFPSFLGAAVFLSYTIWSVRPSETCGPFQGLETIYKSGKSWLQVLEKSNSNITWFAWVHQHLVENSFLLFFMSGVLLAVIYFNIQVVRGQRRIICLLKEQIANEGEDKIFLIQKLHSIYEQRER</sequence>
<feature type="non-terminal residue" evidence="8">
    <location>
        <position position="1"/>
    </location>
</feature>
<feature type="transmembrane region" description="Helical" evidence="6">
    <location>
        <begin position="60"/>
        <end position="78"/>
    </location>
</feature>
<comment type="subcellular location">
    <subcellularLocation>
        <location evidence="1 6">Membrane</location>
        <topology evidence="1 6">Multi-pass membrane protein</topology>
    </subcellularLocation>
</comment>
<feature type="transmembrane region" description="Helical" evidence="6">
    <location>
        <begin position="98"/>
        <end position="121"/>
    </location>
</feature>
<evidence type="ECO:0000256" key="1">
    <source>
        <dbReference type="ARBA" id="ARBA00004141"/>
    </source>
</evidence>
<dbReference type="InterPro" id="IPR038900">
    <property type="entry name" value="TMC"/>
</dbReference>
<evidence type="ECO:0000256" key="6">
    <source>
        <dbReference type="RuleBase" id="RU310713"/>
    </source>
</evidence>
<evidence type="ECO:0000256" key="3">
    <source>
        <dbReference type="ARBA" id="ARBA00022692"/>
    </source>
</evidence>
<evidence type="ECO:0000256" key="2">
    <source>
        <dbReference type="ARBA" id="ARBA00006510"/>
    </source>
</evidence>
<name>A0A7K4JRG5_GEOCA</name>
<dbReference type="PANTHER" id="PTHR23302:SF4">
    <property type="entry name" value="TRANSMEMBRANE CHANNEL-LIKE PROTEIN 6"/>
    <property type="match status" value="1"/>
</dbReference>
<feature type="transmembrane region" description="Helical" evidence="6">
    <location>
        <begin position="24"/>
        <end position="48"/>
    </location>
</feature>
<evidence type="ECO:0000313" key="8">
    <source>
        <dbReference type="EMBL" id="NWH67896.1"/>
    </source>
</evidence>
<dbReference type="EMBL" id="VWPV01053515">
    <property type="protein sequence ID" value="NWH67896.1"/>
    <property type="molecule type" value="Genomic_DNA"/>
</dbReference>
<dbReference type="OrthoDB" id="1936208at2759"/>
<keyword evidence="9" id="KW-1185">Reference proteome</keyword>
<dbReference type="GO" id="GO:0008381">
    <property type="term" value="F:mechanosensitive monoatomic ion channel activity"/>
    <property type="evidence" value="ECO:0007669"/>
    <property type="project" value="TreeGrafter"/>
</dbReference>
<dbReference type="InterPro" id="IPR012496">
    <property type="entry name" value="TMC_dom"/>
</dbReference>
<dbReference type="AlphaFoldDB" id="A0A7K4JRG5"/>
<evidence type="ECO:0000256" key="4">
    <source>
        <dbReference type="ARBA" id="ARBA00022989"/>
    </source>
</evidence>
<proteinExistence type="inferred from homology"/>
<evidence type="ECO:0000256" key="5">
    <source>
        <dbReference type="ARBA" id="ARBA00023136"/>
    </source>
</evidence>
<dbReference type="Pfam" id="PF07810">
    <property type="entry name" value="TMC"/>
    <property type="match status" value="1"/>
</dbReference>
<dbReference type="Proteomes" id="UP000531151">
    <property type="component" value="Unassembled WGS sequence"/>
</dbReference>
<evidence type="ECO:0000259" key="7">
    <source>
        <dbReference type="Pfam" id="PF07810"/>
    </source>
</evidence>
<reference evidence="8 9" key="1">
    <citation type="submission" date="2019-09" db="EMBL/GenBank/DDBJ databases">
        <title>Bird 10,000 Genomes (B10K) Project - Family phase.</title>
        <authorList>
            <person name="Zhang G."/>
        </authorList>
    </citation>
    <scope>NUCLEOTIDE SEQUENCE [LARGE SCALE GENOMIC DNA]</scope>
    <source>
        <strain evidence="8">B10K-CU-031-07</strain>
        <tissue evidence="8">Muscle</tissue>
    </source>
</reference>
<keyword evidence="4 6" id="KW-1133">Transmembrane helix</keyword>
<feature type="non-terminal residue" evidence="8">
    <location>
        <position position="372"/>
    </location>
</feature>
<comment type="caution">
    <text evidence="8">The sequence shown here is derived from an EMBL/GenBank/DDBJ whole genome shotgun (WGS) entry which is preliminary data.</text>
</comment>